<evidence type="ECO:0000313" key="3">
    <source>
        <dbReference type="EMBL" id="KAJ6635015.1"/>
    </source>
</evidence>
<dbReference type="InterPro" id="IPR016024">
    <property type="entry name" value="ARM-type_fold"/>
</dbReference>
<dbReference type="InterPro" id="IPR007587">
    <property type="entry name" value="SAPS"/>
</dbReference>
<dbReference type="SUPFAM" id="SSF48371">
    <property type="entry name" value="ARM repeat"/>
    <property type="match status" value="1"/>
</dbReference>
<reference evidence="3" key="1">
    <citation type="submission" date="2022-07" db="EMBL/GenBank/DDBJ databases">
        <authorList>
            <person name="Trinca V."/>
            <person name="Uliana J.V.C."/>
            <person name="Torres T.T."/>
            <person name="Ward R.J."/>
            <person name="Monesi N."/>
        </authorList>
    </citation>
    <scope>NUCLEOTIDE SEQUENCE</scope>
    <source>
        <strain evidence="3">HSMRA1968</strain>
        <tissue evidence="3">Whole embryos</tissue>
    </source>
</reference>
<dbReference type="Proteomes" id="UP001151699">
    <property type="component" value="Chromosome C"/>
</dbReference>
<dbReference type="Pfam" id="PF04499">
    <property type="entry name" value="SAPS"/>
    <property type="match status" value="1"/>
</dbReference>
<proteinExistence type="inferred from homology"/>
<comment type="similarity">
    <text evidence="1">Belongs to the SAPS family.</text>
</comment>
<dbReference type="AlphaFoldDB" id="A0A9Q0MN51"/>
<comment type="caution">
    <text evidence="3">The sequence shown here is derived from an EMBL/GenBank/DDBJ whole genome shotgun (WGS) entry which is preliminary data.</text>
</comment>
<dbReference type="EMBL" id="WJQU01000004">
    <property type="protein sequence ID" value="KAJ6635015.1"/>
    <property type="molecule type" value="Genomic_DNA"/>
</dbReference>
<sequence>MFWNTEYTPSPHIDNLLSKEDVRIEELLDDDEILQEYKWQNKRLVQYFHRVEIIEQLIDFITKEPPTDVADAVRFKYSNIACELLTTNKSALSTLLIEHQNLLERLYAFLEQQPPLNPLLASFFSKTFGMLISKNAEQDWFSYQYVCLQVLEFIKTRDGFLQTIFNHFGTPAIMDLLFHIITNVEGVDLKNNLFGWLKQQNLIPRMIDLLGVDEDPEKHNNICEFICEIISNSRTFRRNEIEEHGKIRPVEDISLALLQVLEDEVTTKSLLDIIISNTQRESCVVAGIRIVMKLLELENSPKAIQPIENVLKVEKEYHDIYLSSMLPIIAERIEEFHNLLINPPQKSDIRNTVELLSPPFGNTRLQICVMFAALLKEDNSIFTQAICNSEFFNTLLKLFKQYCWNNLLHTQVLNCVCAVFPILSPYETITEDLPVSALQSHVVVNCKLVSKLIDCWMHNKNEEASTDRKGRRLGYMGHLIVMLNNIVEISRNSTELDALLNSSMDAQEKTDYELALKEMDIQLVSQRRYLADIDPYNDPYQNLKDDHYSDYTNFDEPINDSKRDEIQIQFSDSWIGESSSNHGSSGDYQDDPKIGSDAWDWLSGNGQKSSSNVNTNFDDFFADFESHFSNPLGENDTNELNKFPLNDFNAKSDDFGPFSTFGVSDSNANLWTHIEKQFSNSSFEDAVFDFQSSNTESQAINNSAVPVNKNVESELCDEEISSNQPTDRQCKCVADLTTTLLNLSTNDISGSPQDHENA</sequence>
<organism evidence="3 4">
    <name type="scientific">Pseudolycoriella hygida</name>
    <dbReference type="NCBI Taxonomy" id="35572"/>
    <lineage>
        <taxon>Eukaryota</taxon>
        <taxon>Metazoa</taxon>
        <taxon>Ecdysozoa</taxon>
        <taxon>Arthropoda</taxon>
        <taxon>Hexapoda</taxon>
        <taxon>Insecta</taxon>
        <taxon>Pterygota</taxon>
        <taxon>Neoptera</taxon>
        <taxon>Endopterygota</taxon>
        <taxon>Diptera</taxon>
        <taxon>Nematocera</taxon>
        <taxon>Sciaroidea</taxon>
        <taxon>Sciaridae</taxon>
        <taxon>Pseudolycoriella</taxon>
    </lineage>
</organism>
<dbReference type="OrthoDB" id="295029at2759"/>
<dbReference type="GO" id="GO:0005634">
    <property type="term" value="C:nucleus"/>
    <property type="evidence" value="ECO:0007669"/>
    <property type="project" value="TreeGrafter"/>
</dbReference>
<evidence type="ECO:0000256" key="2">
    <source>
        <dbReference type="ARBA" id="ARBA00023306"/>
    </source>
</evidence>
<gene>
    <name evidence="3" type="primary">ppp6r3-b</name>
    <name evidence="3" type="ORF">Bhyg_13597</name>
</gene>
<dbReference type="GO" id="GO:0019888">
    <property type="term" value="F:protein phosphatase regulator activity"/>
    <property type="evidence" value="ECO:0007669"/>
    <property type="project" value="TreeGrafter"/>
</dbReference>
<evidence type="ECO:0000313" key="4">
    <source>
        <dbReference type="Proteomes" id="UP001151699"/>
    </source>
</evidence>
<dbReference type="PANTHER" id="PTHR12634:SF8">
    <property type="entry name" value="FIERY MOUNTAIN, ISOFORM D"/>
    <property type="match status" value="1"/>
</dbReference>
<keyword evidence="4" id="KW-1185">Reference proteome</keyword>
<dbReference type="PANTHER" id="PTHR12634">
    <property type="entry name" value="SIT4 YEAST -ASSOCIATING PROTEIN-RELATED"/>
    <property type="match status" value="1"/>
</dbReference>
<accession>A0A9Q0MN51</accession>
<protein>
    <submittedName>
        <fullName evidence="3">Serine/threonine-protein phosphatase 6 regulatory subunit 3-B</fullName>
    </submittedName>
</protein>
<dbReference type="GO" id="GO:0005829">
    <property type="term" value="C:cytosol"/>
    <property type="evidence" value="ECO:0007669"/>
    <property type="project" value="TreeGrafter"/>
</dbReference>
<dbReference type="GO" id="GO:0019903">
    <property type="term" value="F:protein phosphatase binding"/>
    <property type="evidence" value="ECO:0007669"/>
    <property type="project" value="InterPro"/>
</dbReference>
<keyword evidence="2" id="KW-0131">Cell cycle</keyword>
<evidence type="ECO:0000256" key="1">
    <source>
        <dbReference type="ARBA" id="ARBA00006180"/>
    </source>
</evidence>
<name>A0A9Q0MN51_9DIPT</name>